<comment type="similarity">
    <text evidence="1">Belongs to the sigma-70 factor family. ECF subfamily.</text>
</comment>
<proteinExistence type="inferred from homology"/>
<evidence type="ECO:0000256" key="1">
    <source>
        <dbReference type="ARBA" id="ARBA00010641"/>
    </source>
</evidence>
<evidence type="ECO:0000256" key="3">
    <source>
        <dbReference type="ARBA" id="ARBA00023082"/>
    </source>
</evidence>
<dbReference type="Gene3D" id="1.10.1740.10">
    <property type="match status" value="1"/>
</dbReference>
<sequence length="208" mass="24454">MRRTGLRGGGEISPIRFFRRKDLGMPVKSRTEAESMRHEESGDASRFIQLFMAHERQLRFFVHQLLPDRNDVDEVMQNASVVLWSKFEELENDSDFMKWAYVVARYEVLAYRRQKARDRLILDPELLTTIAQEISEDPVLVQDYQCALRECLEKLSEKDRRLVVQTYSHGLKVSQLAEELCRSVQSIYRKLSGLRERLSRCVKLSLAR</sequence>
<accession>A0A2S8GRB9</accession>
<reference evidence="6 7" key="1">
    <citation type="submission" date="2018-02" db="EMBL/GenBank/DDBJ databases">
        <title>Comparative genomes isolates from brazilian mangrove.</title>
        <authorList>
            <person name="Araujo J.E."/>
            <person name="Taketani R.G."/>
            <person name="Silva M.C.P."/>
            <person name="Loureco M.V."/>
            <person name="Andreote F.D."/>
        </authorList>
    </citation>
    <scope>NUCLEOTIDE SEQUENCE [LARGE SCALE GENOMIC DNA]</scope>
    <source>
        <strain evidence="6 7">Nap-Phe MGV</strain>
    </source>
</reference>
<name>A0A2S8GRB9_9BACT</name>
<evidence type="ECO:0000256" key="4">
    <source>
        <dbReference type="ARBA" id="ARBA00023163"/>
    </source>
</evidence>
<comment type="caution">
    <text evidence="6">The sequence shown here is derived from an EMBL/GenBank/DDBJ whole genome shotgun (WGS) entry which is preliminary data.</text>
</comment>
<dbReference type="SUPFAM" id="SSF88946">
    <property type="entry name" value="Sigma2 domain of RNA polymerase sigma factors"/>
    <property type="match status" value="1"/>
</dbReference>
<dbReference type="SUPFAM" id="SSF88659">
    <property type="entry name" value="Sigma3 and sigma4 domains of RNA polymerase sigma factors"/>
    <property type="match status" value="1"/>
</dbReference>
<organism evidence="6 7">
    <name type="scientific">Blastopirellula marina</name>
    <dbReference type="NCBI Taxonomy" id="124"/>
    <lineage>
        <taxon>Bacteria</taxon>
        <taxon>Pseudomonadati</taxon>
        <taxon>Planctomycetota</taxon>
        <taxon>Planctomycetia</taxon>
        <taxon>Pirellulales</taxon>
        <taxon>Pirellulaceae</taxon>
        <taxon>Blastopirellula</taxon>
    </lineage>
</organism>
<protein>
    <submittedName>
        <fullName evidence="6">RNA polymerase subunit sigma-70</fullName>
    </submittedName>
</protein>
<dbReference type="Pfam" id="PF04542">
    <property type="entry name" value="Sigma70_r2"/>
    <property type="match status" value="1"/>
</dbReference>
<dbReference type="NCBIfam" id="TIGR02937">
    <property type="entry name" value="sigma70-ECF"/>
    <property type="match status" value="1"/>
</dbReference>
<dbReference type="PANTHER" id="PTHR43133:SF51">
    <property type="entry name" value="RNA POLYMERASE SIGMA FACTOR"/>
    <property type="match status" value="1"/>
</dbReference>
<dbReference type="AlphaFoldDB" id="A0A2S8GRB9"/>
<keyword evidence="2" id="KW-0805">Transcription regulation</keyword>
<dbReference type="InterPro" id="IPR013325">
    <property type="entry name" value="RNA_pol_sigma_r2"/>
</dbReference>
<dbReference type="EMBL" id="PUHZ01000006">
    <property type="protein sequence ID" value="PQO46970.1"/>
    <property type="molecule type" value="Genomic_DNA"/>
</dbReference>
<dbReference type="PANTHER" id="PTHR43133">
    <property type="entry name" value="RNA POLYMERASE ECF-TYPE SIGMA FACTO"/>
    <property type="match status" value="1"/>
</dbReference>
<gene>
    <name evidence="6" type="ORF">C5Y93_05585</name>
</gene>
<keyword evidence="4" id="KW-0804">Transcription</keyword>
<dbReference type="GO" id="GO:0006352">
    <property type="term" value="P:DNA-templated transcription initiation"/>
    <property type="evidence" value="ECO:0007669"/>
    <property type="project" value="InterPro"/>
</dbReference>
<feature type="domain" description="RNA polymerase sigma-70 region 2" evidence="5">
    <location>
        <begin position="50"/>
        <end position="117"/>
    </location>
</feature>
<dbReference type="InterPro" id="IPR039425">
    <property type="entry name" value="RNA_pol_sigma-70-like"/>
</dbReference>
<keyword evidence="3" id="KW-0731">Sigma factor</keyword>
<dbReference type="Gene3D" id="1.10.10.10">
    <property type="entry name" value="Winged helix-like DNA-binding domain superfamily/Winged helix DNA-binding domain"/>
    <property type="match status" value="1"/>
</dbReference>
<evidence type="ECO:0000313" key="7">
    <source>
        <dbReference type="Proteomes" id="UP000237819"/>
    </source>
</evidence>
<dbReference type="InterPro" id="IPR013324">
    <property type="entry name" value="RNA_pol_sigma_r3/r4-like"/>
</dbReference>
<dbReference type="GO" id="GO:0016987">
    <property type="term" value="F:sigma factor activity"/>
    <property type="evidence" value="ECO:0007669"/>
    <property type="project" value="UniProtKB-KW"/>
</dbReference>
<dbReference type="InterPro" id="IPR014331">
    <property type="entry name" value="RNA_pol_sigma70_ECF_RHOBA"/>
</dbReference>
<dbReference type="InterPro" id="IPR007627">
    <property type="entry name" value="RNA_pol_sigma70_r2"/>
</dbReference>
<dbReference type="Proteomes" id="UP000237819">
    <property type="component" value="Unassembled WGS sequence"/>
</dbReference>
<evidence type="ECO:0000259" key="5">
    <source>
        <dbReference type="Pfam" id="PF04542"/>
    </source>
</evidence>
<evidence type="ECO:0000313" key="6">
    <source>
        <dbReference type="EMBL" id="PQO46970.1"/>
    </source>
</evidence>
<dbReference type="InterPro" id="IPR014284">
    <property type="entry name" value="RNA_pol_sigma-70_dom"/>
</dbReference>
<evidence type="ECO:0000256" key="2">
    <source>
        <dbReference type="ARBA" id="ARBA00023015"/>
    </source>
</evidence>
<dbReference type="NCBIfam" id="TIGR02989">
    <property type="entry name" value="Sig-70_gvs1"/>
    <property type="match status" value="1"/>
</dbReference>
<dbReference type="InterPro" id="IPR036388">
    <property type="entry name" value="WH-like_DNA-bd_sf"/>
</dbReference>